<comment type="cofactor">
    <cofactor evidence="1">
        <name>FAD</name>
        <dbReference type="ChEBI" id="CHEBI:57692"/>
    </cofactor>
</comment>
<feature type="non-terminal residue" evidence="9">
    <location>
        <position position="1"/>
    </location>
</feature>
<evidence type="ECO:0000256" key="5">
    <source>
        <dbReference type="RuleBase" id="RU003968"/>
    </source>
</evidence>
<keyword evidence="10" id="KW-1185">Reference proteome</keyword>
<dbReference type="InterPro" id="IPR012132">
    <property type="entry name" value="GMC_OxRdtase"/>
</dbReference>
<dbReference type="OrthoDB" id="6511838at2759"/>
<evidence type="ECO:0000256" key="6">
    <source>
        <dbReference type="SAM" id="MobiDB-lite"/>
    </source>
</evidence>
<proteinExistence type="inferred from homology"/>
<evidence type="ECO:0000313" key="10">
    <source>
        <dbReference type="Proteomes" id="UP000759131"/>
    </source>
</evidence>
<dbReference type="PANTHER" id="PTHR11552:SF147">
    <property type="entry name" value="CHOLINE DEHYDROGENASE, MITOCHONDRIAL"/>
    <property type="match status" value="1"/>
</dbReference>
<dbReference type="EMBL" id="CAJPIZ010004068">
    <property type="protein sequence ID" value="CAG2107127.1"/>
    <property type="molecule type" value="Genomic_DNA"/>
</dbReference>
<feature type="domain" description="Glucose-methanol-choline oxidoreductase N-terminal" evidence="8">
    <location>
        <begin position="96"/>
        <end position="119"/>
    </location>
</feature>
<keyword evidence="3 5" id="KW-0285">Flavoprotein</keyword>
<dbReference type="GO" id="GO:0050660">
    <property type="term" value="F:flavin adenine dinucleotide binding"/>
    <property type="evidence" value="ECO:0007669"/>
    <property type="project" value="InterPro"/>
</dbReference>
<evidence type="ECO:0000313" key="9">
    <source>
        <dbReference type="EMBL" id="CAD7626697.1"/>
    </source>
</evidence>
<accession>A0A7R9KR88</accession>
<evidence type="ECO:0000256" key="1">
    <source>
        <dbReference type="ARBA" id="ARBA00001974"/>
    </source>
</evidence>
<organism evidence="9">
    <name type="scientific">Medioppia subpectinata</name>
    <dbReference type="NCBI Taxonomy" id="1979941"/>
    <lineage>
        <taxon>Eukaryota</taxon>
        <taxon>Metazoa</taxon>
        <taxon>Ecdysozoa</taxon>
        <taxon>Arthropoda</taxon>
        <taxon>Chelicerata</taxon>
        <taxon>Arachnida</taxon>
        <taxon>Acari</taxon>
        <taxon>Acariformes</taxon>
        <taxon>Sarcoptiformes</taxon>
        <taxon>Oribatida</taxon>
        <taxon>Brachypylina</taxon>
        <taxon>Oppioidea</taxon>
        <taxon>Oppiidae</taxon>
        <taxon>Medioppia</taxon>
    </lineage>
</organism>
<dbReference type="Pfam" id="PF00732">
    <property type="entry name" value="GMC_oxred_N"/>
    <property type="match status" value="1"/>
</dbReference>
<sequence>RDTENKHITRHQVYHKTYDFIVIGSGSAGGPVAYRLAATPGVRVLLLEAGPVNSVVSDIPIEYVTLFQSEYDWNYAEERQPVGLAFKDGRIPENRGRVLGGSSSINAMIYNRGHRQTFDDWSREFGAQGWRVMAVILLMIIAYVFRSQIKKWYFENCVQKSGQKTGPKTVGQQKSVQTGRTRVRVPGDLSVEEDSISDRELSIKANRASTEEFIPGANKDRKSTIPDPVGNGGGGHTTED</sequence>
<keyword evidence="7" id="KW-1133">Transmembrane helix</keyword>
<dbReference type="PANTHER" id="PTHR11552">
    <property type="entry name" value="GLUCOSE-METHANOL-CHOLINE GMC OXIDOREDUCTASE"/>
    <property type="match status" value="1"/>
</dbReference>
<feature type="region of interest" description="Disordered" evidence="6">
    <location>
        <begin position="207"/>
        <end position="240"/>
    </location>
</feature>
<dbReference type="Proteomes" id="UP000759131">
    <property type="component" value="Unassembled WGS sequence"/>
</dbReference>
<dbReference type="EMBL" id="OC858643">
    <property type="protein sequence ID" value="CAD7626697.1"/>
    <property type="molecule type" value="Genomic_DNA"/>
</dbReference>
<dbReference type="GO" id="GO:0016614">
    <property type="term" value="F:oxidoreductase activity, acting on CH-OH group of donors"/>
    <property type="evidence" value="ECO:0007669"/>
    <property type="project" value="InterPro"/>
</dbReference>
<protein>
    <recommendedName>
        <fullName evidence="8">Glucose-methanol-choline oxidoreductase N-terminal domain-containing protein</fullName>
    </recommendedName>
</protein>
<feature type="compositionally biased region" description="Gly residues" evidence="6">
    <location>
        <begin position="230"/>
        <end position="240"/>
    </location>
</feature>
<evidence type="ECO:0000256" key="3">
    <source>
        <dbReference type="ARBA" id="ARBA00022630"/>
    </source>
</evidence>
<feature type="transmembrane region" description="Helical" evidence="7">
    <location>
        <begin position="128"/>
        <end position="145"/>
    </location>
</feature>
<feature type="non-terminal residue" evidence="9">
    <location>
        <position position="240"/>
    </location>
</feature>
<keyword evidence="7" id="KW-0812">Transmembrane</keyword>
<evidence type="ECO:0000256" key="4">
    <source>
        <dbReference type="ARBA" id="ARBA00022827"/>
    </source>
</evidence>
<dbReference type="PROSITE" id="PS00623">
    <property type="entry name" value="GMC_OXRED_1"/>
    <property type="match status" value="1"/>
</dbReference>
<keyword evidence="4 5" id="KW-0274">FAD</keyword>
<evidence type="ECO:0000256" key="2">
    <source>
        <dbReference type="ARBA" id="ARBA00010790"/>
    </source>
</evidence>
<evidence type="ECO:0000256" key="7">
    <source>
        <dbReference type="SAM" id="Phobius"/>
    </source>
</evidence>
<dbReference type="Gene3D" id="3.50.50.60">
    <property type="entry name" value="FAD/NAD(P)-binding domain"/>
    <property type="match status" value="1"/>
</dbReference>
<keyword evidence="7" id="KW-0472">Membrane</keyword>
<dbReference type="AlphaFoldDB" id="A0A7R9KR88"/>
<evidence type="ECO:0000259" key="8">
    <source>
        <dbReference type="PROSITE" id="PS00623"/>
    </source>
</evidence>
<gene>
    <name evidence="9" type="ORF">OSB1V03_LOCUS7129</name>
</gene>
<dbReference type="InterPro" id="IPR036188">
    <property type="entry name" value="FAD/NAD-bd_sf"/>
</dbReference>
<reference evidence="9" key="1">
    <citation type="submission" date="2020-11" db="EMBL/GenBank/DDBJ databases">
        <authorList>
            <person name="Tran Van P."/>
        </authorList>
    </citation>
    <scope>NUCLEOTIDE SEQUENCE</scope>
</reference>
<comment type="similarity">
    <text evidence="2 5">Belongs to the GMC oxidoreductase family.</text>
</comment>
<name>A0A7R9KR88_9ACAR</name>
<dbReference type="InterPro" id="IPR000172">
    <property type="entry name" value="GMC_OxRdtase_N"/>
</dbReference>
<feature type="region of interest" description="Disordered" evidence="6">
    <location>
        <begin position="161"/>
        <end position="180"/>
    </location>
</feature>
<dbReference type="SUPFAM" id="SSF51905">
    <property type="entry name" value="FAD/NAD(P)-binding domain"/>
    <property type="match status" value="1"/>
</dbReference>